<keyword evidence="2" id="KW-0472">Membrane</keyword>
<evidence type="ECO:0000256" key="1">
    <source>
        <dbReference type="SAM" id="MobiDB-lite"/>
    </source>
</evidence>
<evidence type="ECO:0000313" key="3">
    <source>
        <dbReference type="EMBL" id="WTW73908.1"/>
    </source>
</evidence>
<organism evidence="3">
    <name type="scientific">Streptomyces sp. NBC_00008</name>
    <dbReference type="NCBI Taxonomy" id="2903610"/>
    <lineage>
        <taxon>Bacteria</taxon>
        <taxon>Bacillati</taxon>
        <taxon>Actinomycetota</taxon>
        <taxon>Actinomycetes</taxon>
        <taxon>Kitasatosporales</taxon>
        <taxon>Streptomycetaceae</taxon>
        <taxon>Streptomyces</taxon>
    </lineage>
</organism>
<evidence type="ECO:0008006" key="4">
    <source>
        <dbReference type="Google" id="ProtNLM"/>
    </source>
</evidence>
<gene>
    <name evidence="3" type="ORF">OG398_17180</name>
</gene>
<proteinExistence type="predicted"/>
<keyword evidence="2" id="KW-0812">Transmembrane</keyword>
<sequence>MPEPEPASAPASGPEPARKRGKKRRAILATGLAVLVLGAVSGAAVYTKTTVDDADRTVTTELWAGSSHGTTGKDPAGDVSRGRASTELSKLLLPVPDGYRLGPDDGVHGNDGEVSGPEAAAEMKAANRGLAGKQRRELEKRIDKLHVQGVAVRTYTSDGNDLVLMTELVRMKDRKAVRDLYDFQTGLFDTIGVFRDGPSVNGHKKNATCFLQPKDSEHKIESMYCMAYDGETVLSFSASGPRPVRKSFVAGLVRDQLDHIKSPGEYV</sequence>
<dbReference type="AlphaFoldDB" id="A0AAU2W1P0"/>
<evidence type="ECO:0000256" key="2">
    <source>
        <dbReference type="SAM" id="Phobius"/>
    </source>
</evidence>
<feature type="transmembrane region" description="Helical" evidence="2">
    <location>
        <begin position="26"/>
        <end position="46"/>
    </location>
</feature>
<protein>
    <recommendedName>
        <fullName evidence="4">Secreted protein</fullName>
    </recommendedName>
</protein>
<feature type="region of interest" description="Disordered" evidence="1">
    <location>
        <begin position="1"/>
        <end position="24"/>
    </location>
</feature>
<name>A0AAU2W1P0_9ACTN</name>
<keyword evidence="2" id="KW-1133">Transmembrane helix</keyword>
<feature type="region of interest" description="Disordered" evidence="1">
    <location>
        <begin position="62"/>
        <end position="84"/>
    </location>
</feature>
<accession>A0AAU2W1P0</accession>
<reference evidence="3" key="1">
    <citation type="submission" date="2022-10" db="EMBL/GenBank/DDBJ databases">
        <title>The complete genomes of actinobacterial strains from the NBC collection.</title>
        <authorList>
            <person name="Joergensen T.S."/>
            <person name="Alvarez Arevalo M."/>
            <person name="Sterndorff E.B."/>
            <person name="Faurdal D."/>
            <person name="Vuksanovic O."/>
            <person name="Mourched A.-S."/>
            <person name="Charusanti P."/>
            <person name="Shaw S."/>
            <person name="Blin K."/>
            <person name="Weber T."/>
        </authorList>
    </citation>
    <scope>NUCLEOTIDE SEQUENCE</scope>
    <source>
        <strain evidence="3">NBC_00008</strain>
    </source>
</reference>
<dbReference type="EMBL" id="CP108313">
    <property type="protein sequence ID" value="WTW73908.1"/>
    <property type="molecule type" value="Genomic_DNA"/>
</dbReference>